<keyword evidence="2" id="KW-0645">Protease</keyword>
<dbReference type="GO" id="GO:0008239">
    <property type="term" value="F:dipeptidyl-peptidase activity"/>
    <property type="evidence" value="ECO:0007669"/>
    <property type="project" value="TreeGrafter"/>
</dbReference>
<name>A0A9P4IJ02_9PEZI</name>
<evidence type="ECO:0000313" key="8">
    <source>
        <dbReference type="Proteomes" id="UP000799772"/>
    </source>
</evidence>
<sequence>MFFYSLTTIATAALLLPSVSLAHQCSKYSLPSQDEIRAAEKVPTGNPAKCLSGTKFFPQRVDHSSSDTSPNSTFLQQYEIHDQHFTPGGPIIYWQNPEQTYGCLNNTSGPAWADELGGMAISLEQRYYGLSTPPGLNYTENTNWTNADMKYLTLENSLLDAVTFVEWIRCNYPGAKDSKVIVFGGSYPGFLTINFRVKYPDVFYGGLASSSVTRGLDVNIFSKYTFAWGNWASQVTSEISALAASRIKQAFVDIREMVKTGNVSGLQEALHLCTPVKSAEQASIIPFGLFGLFTENIQNNRPSFGSPGSLTIETALNSSDSLEILGTITKAFILWNGYPSNCFPYEDQPRTLFSWIQCTYLPYSSPYSTEDSIFGAFLPDYSHPLSLDPTCLSGWNMTSNPGGPDYQRRIRVDQETIDTTERLILSENTWDPVMSIGPDNIFPPFGTNGSRMYFISYTSHIEDILVDMPTDGVWLRNARKFYLETFKEWLGRV</sequence>
<evidence type="ECO:0000256" key="3">
    <source>
        <dbReference type="ARBA" id="ARBA00022729"/>
    </source>
</evidence>
<dbReference type="Gene3D" id="1.20.120.980">
    <property type="entry name" value="Serine carboxypeptidase S28, SKS domain"/>
    <property type="match status" value="1"/>
</dbReference>
<evidence type="ECO:0000313" key="7">
    <source>
        <dbReference type="EMBL" id="KAF2100140.1"/>
    </source>
</evidence>
<dbReference type="GO" id="GO:0006508">
    <property type="term" value="P:proteolysis"/>
    <property type="evidence" value="ECO:0007669"/>
    <property type="project" value="UniProtKB-KW"/>
</dbReference>
<keyword evidence="5" id="KW-0325">Glycoprotein</keyword>
<evidence type="ECO:0000256" key="1">
    <source>
        <dbReference type="ARBA" id="ARBA00011079"/>
    </source>
</evidence>
<dbReference type="EMBL" id="ML978125">
    <property type="protein sequence ID" value="KAF2100140.1"/>
    <property type="molecule type" value="Genomic_DNA"/>
</dbReference>
<dbReference type="OrthoDB" id="1735038at2759"/>
<feature type="chain" id="PRO_5040331305" description="Serine carboxypeptidase" evidence="6">
    <location>
        <begin position="23"/>
        <end position="493"/>
    </location>
</feature>
<keyword evidence="4" id="KW-0378">Hydrolase</keyword>
<protein>
    <recommendedName>
        <fullName evidence="9">Serine carboxypeptidase</fullName>
    </recommendedName>
</protein>
<dbReference type="Gene3D" id="3.40.50.1820">
    <property type="entry name" value="alpha/beta hydrolase"/>
    <property type="match status" value="1"/>
</dbReference>
<gene>
    <name evidence="7" type="ORF">NA57DRAFT_75640</name>
</gene>
<proteinExistence type="inferred from homology"/>
<dbReference type="Pfam" id="PF05577">
    <property type="entry name" value="Peptidase_S28"/>
    <property type="match status" value="1"/>
</dbReference>
<evidence type="ECO:0000256" key="4">
    <source>
        <dbReference type="ARBA" id="ARBA00022801"/>
    </source>
</evidence>
<dbReference type="SUPFAM" id="SSF53474">
    <property type="entry name" value="alpha/beta-Hydrolases"/>
    <property type="match status" value="1"/>
</dbReference>
<dbReference type="PANTHER" id="PTHR11010">
    <property type="entry name" value="PROTEASE S28 PRO-X CARBOXYPEPTIDASE-RELATED"/>
    <property type="match status" value="1"/>
</dbReference>
<organism evidence="7 8">
    <name type="scientific">Rhizodiscina lignyota</name>
    <dbReference type="NCBI Taxonomy" id="1504668"/>
    <lineage>
        <taxon>Eukaryota</taxon>
        <taxon>Fungi</taxon>
        <taxon>Dikarya</taxon>
        <taxon>Ascomycota</taxon>
        <taxon>Pezizomycotina</taxon>
        <taxon>Dothideomycetes</taxon>
        <taxon>Pleosporomycetidae</taxon>
        <taxon>Aulographales</taxon>
        <taxon>Rhizodiscinaceae</taxon>
        <taxon>Rhizodiscina</taxon>
    </lineage>
</organism>
<comment type="caution">
    <text evidence="7">The sequence shown here is derived from an EMBL/GenBank/DDBJ whole genome shotgun (WGS) entry which is preliminary data.</text>
</comment>
<dbReference type="InterPro" id="IPR008758">
    <property type="entry name" value="Peptidase_S28"/>
</dbReference>
<evidence type="ECO:0000256" key="2">
    <source>
        <dbReference type="ARBA" id="ARBA00022670"/>
    </source>
</evidence>
<evidence type="ECO:0008006" key="9">
    <source>
        <dbReference type="Google" id="ProtNLM"/>
    </source>
</evidence>
<comment type="similarity">
    <text evidence="1">Belongs to the peptidase S28 family.</text>
</comment>
<dbReference type="InterPro" id="IPR029058">
    <property type="entry name" value="AB_hydrolase_fold"/>
</dbReference>
<keyword evidence="8" id="KW-1185">Reference proteome</keyword>
<dbReference type="AlphaFoldDB" id="A0A9P4IJ02"/>
<dbReference type="GO" id="GO:0070008">
    <property type="term" value="F:serine-type exopeptidase activity"/>
    <property type="evidence" value="ECO:0007669"/>
    <property type="project" value="InterPro"/>
</dbReference>
<dbReference type="InterPro" id="IPR042269">
    <property type="entry name" value="Ser_carbopepase_S28_SKS"/>
</dbReference>
<dbReference type="PANTHER" id="PTHR11010:SF38">
    <property type="entry name" value="LYSOSOMAL PRO-X CARBOXYPEPTIDASE"/>
    <property type="match status" value="1"/>
</dbReference>
<feature type="signal peptide" evidence="6">
    <location>
        <begin position="1"/>
        <end position="22"/>
    </location>
</feature>
<reference evidence="7" key="1">
    <citation type="journal article" date="2020" name="Stud. Mycol.">
        <title>101 Dothideomycetes genomes: a test case for predicting lifestyles and emergence of pathogens.</title>
        <authorList>
            <person name="Haridas S."/>
            <person name="Albert R."/>
            <person name="Binder M."/>
            <person name="Bloem J."/>
            <person name="Labutti K."/>
            <person name="Salamov A."/>
            <person name="Andreopoulos B."/>
            <person name="Baker S."/>
            <person name="Barry K."/>
            <person name="Bills G."/>
            <person name="Bluhm B."/>
            <person name="Cannon C."/>
            <person name="Castanera R."/>
            <person name="Culley D."/>
            <person name="Daum C."/>
            <person name="Ezra D."/>
            <person name="Gonzalez J."/>
            <person name="Henrissat B."/>
            <person name="Kuo A."/>
            <person name="Liang C."/>
            <person name="Lipzen A."/>
            <person name="Lutzoni F."/>
            <person name="Magnuson J."/>
            <person name="Mondo S."/>
            <person name="Nolan M."/>
            <person name="Ohm R."/>
            <person name="Pangilinan J."/>
            <person name="Park H.-J."/>
            <person name="Ramirez L."/>
            <person name="Alfaro M."/>
            <person name="Sun H."/>
            <person name="Tritt A."/>
            <person name="Yoshinaga Y."/>
            <person name="Zwiers L.-H."/>
            <person name="Turgeon B."/>
            <person name="Goodwin S."/>
            <person name="Spatafora J."/>
            <person name="Crous P."/>
            <person name="Grigoriev I."/>
        </authorList>
    </citation>
    <scope>NUCLEOTIDE SEQUENCE</scope>
    <source>
        <strain evidence="7">CBS 133067</strain>
    </source>
</reference>
<accession>A0A9P4IJ02</accession>
<dbReference type="Proteomes" id="UP000799772">
    <property type="component" value="Unassembled WGS sequence"/>
</dbReference>
<evidence type="ECO:0000256" key="5">
    <source>
        <dbReference type="ARBA" id="ARBA00023180"/>
    </source>
</evidence>
<keyword evidence="3 6" id="KW-0732">Signal</keyword>
<evidence type="ECO:0000256" key="6">
    <source>
        <dbReference type="SAM" id="SignalP"/>
    </source>
</evidence>